<feature type="coiled-coil region" evidence="1">
    <location>
        <begin position="344"/>
        <end position="416"/>
    </location>
</feature>
<gene>
    <name evidence="3" type="ORF">AU255_01905</name>
</gene>
<evidence type="ECO:0000256" key="2">
    <source>
        <dbReference type="SAM" id="MobiDB-lite"/>
    </source>
</evidence>
<evidence type="ECO:0000313" key="3">
    <source>
        <dbReference type="EMBL" id="OQK16684.1"/>
    </source>
</evidence>
<reference evidence="3 4" key="1">
    <citation type="submission" date="2015-12" db="EMBL/GenBank/DDBJ databases">
        <authorList>
            <person name="Shamseldin A."/>
            <person name="Moawad H."/>
            <person name="Abd El-Rahim W.M."/>
            <person name="Sadowsky M.J."/>
        </authorList>
    </citation>
    <scope>NUCLEOTIDE SEQUENCE [LARGE SCALE GENOMIC DNA]</scope>
    <source>
        <strain evidence="3 4">WF1</strain>
    </source>
</reference>
<evidence type="ECO:0000313" key="4">
    <source>
        <dbReference type="Proteomes" id="UP000191980"/>
    </source>
</evidence>
<sequence>MNNPNTEIERWLIEGSIENDLTLNSDVWEVVFDEGRQLVVSDFGPFQKLYLRPQKFIKRFYHTLYPLPVEDWQVCGQIQLYDEFCTIDTQLDIRFQATIEYAQRQMENLPEINEHIKHTYLKSVSDQVSKHLLNLQNDEWVRSGLGDIENAIAITVSEMLMLENIEAQARCSIQATFIEFPDVQLGKEAVYLSVLKKNYEVSEEQRTERYRQELQAQQQQRTHQQKQLEQMQQDAELERQKQAQDAEYQRQLLLDQELLQREQFVIESRLHTDKIQHDNYLNDITVDVQLQAKMEQEKRTRNATQKSQAEELSHQALLKDQKLNADIEAFKHEQASWLAAKDKAHALELEKEQEQKKLKLAMEAANKKYEEQLQLEIQQEIYNNTKNSDIYLRREIELLELDKKRLELQLAIQESRKASDQS</sequence>
<proteinExistence type="predicted"/>
<evidence type="ECO:0000256" key="1">
    <source>
        <dbReference type="SAM" id="Coils"/>
    </source>
</evidence>
<protein>
    <recommendedName>
        <fullName evidence="5">Band 7 domain-containing protein</fullName>
    </recommendedName>
</protein>
<feature type="compositionally biased region" description="Low complexity" evidence="2">
    <location>
        <begin position="213"/>
        <end position="230"/>
    </location>
</feature>
<dbReference type="OrthoDB" id="5565264at2"/>
<accession>A0A1V8M563</accession>
<keyword evidence="4" id="KW-1185">Reference proteome</keyword>
<organism evidence="3 4">
    <name type="scientific">Methyloprofundus sedimenti</name>
    <dbReference type="NCBI Taxonomy" id="1420851"/>
    <lineage>
        <taxon>Bacteria</taxon>
        <taxon>Pseudomonadati</taxon>
        <taxon>Pseudomonadota</taxon>
        <taxon>Gammaproteobacteria</taxon>
        <taxon>Methylococcales</taxon>
        <taxon>Methylococcaceae</taxon>
        <taxon>Methyloprofundus</taxon>
    </lineage>
</organism>
<dbReference type="STRING" id="1420851.AU255_01905"/>
<evidence type="ECO:0008006" key="5">
    <source>
        <dbReference type="Google" id="ProtNLM"/>
    </source>
</evidence>
<feature type="region of interest" description="Disordered" evidence="2">
    <location>
        <begin position="210"/>
        <end position="242"/>
    </location>
</feature>
<comment type="caution">
    <text evidence="3">The sequence shown here is derived from an EMBL/GenBank/DDBJ whole genome shotgun (WGS) entry which is preliminary data.</text>
</comment>
<dbReference type="EMBL" id="LPUF01000001">
    <property type="protein sequence ID" value="OQK16684.1"/>
    <property type="molecule type" value="Genomic_DNA"/>
</dbReference>
<dbReference type="Proteomes" id="UP000191980">
    <property type="component" value="Unassembled WGS sequence"/>
</dbReference>
<name>A0A1V8M563_9GAMM</name>
<dbReference type="AlphaFoldDB" id="A0A1V8M563"/>
<dbReference type="RefSeq" id="WP_080521309.1">
    <property type="nucleotide sequence ID" value="NZ_LPUF01000001.1"/>
</dbReference>
<keyword evidence="1" id="KW-0175">Coiled coil</keyword>